<accession>A0A3Q9FSS3</accession>
<dbReference type="Proteomes" id="UP000267900">
    <property type="component" value="Chromosome"/>
</dbReference>
<keyword evidence="1" id="KW-0812">Transmembrane</keyword>
<evidence type="ECO:0000313" key="3">
    <source>
        <dbReference type="Proteomes" id="UP000267900"/>
    </source>
</evidence>
<dbReference type="OrthoDB" id="7618855at2"/>
<dbReference type="EMBL" id="CP034587">
    <property type="protein sequence ID" value="AZQ70916.1"/>
    <property type="molecule type" value="Genomic_DNA"/>
</dbReference>
<feature type="transmembrane region" description="Helical" evidence="1">
    <location>
        <begin position="117"/>
        <end position="140"/>
    </location>
</feature>
<keyword evidence="3" id="KW-1185">Reference proteome</keyword>
<feature type="transmembrane region" description="Helical" evidence="1">
    <location>
        <begin position="152"/>
        <end position="169"/>
    </location>
</feature>
<dbReference type="Pfam" id="PF09933">
    <property type="entry name" value="DUF2165"/>
    <property type="match status" value="1"/>
</dbReference>
<evidence type="ECO:0000313" key="2">
    <source>
        <dbReference type="EMBL" id="AZQ70916.1"/>
    </source>
</evidence>
<name>A0A3Q9FSS3_STRLT</name>
<feature type="transmembrane region" description="Helical" evidence="1">
    <location>
        <begin position="12"/>
        <end position="31"/>
    </location>
</feature>
<feature type="transmembrane region" description="Helical" evidence="1">
    <location>
        <begin position="72"/>
        <end position="96"/>
    </location>
</feature>
<evidence type="ECO:0000256" key="1">
    <source>
        <dbReference type="SAM" id="Phobius"/>
    </source>
</evidence>
<organism evidence="2 3">
    <name type="scientific">Streptomyces luteoverticillatus</name>
    <name type="common">Streptoverticillium luteoverticillatus</name>
    <dbReference type="NCBI Taxonomy" id="66425"/>
    <lineage>
        <taxon>Bacteria</taxon>
        <taxon>Bacillati</taxon>
        <taxon>Actinomycetota</taxon>
        <taxon>Actinomycetes</taxon>
        <taxon>Kitasatosporales</taxon>
        <taxon>Streptomycetaceae</taxon>
        <taxon>Streptomyces</taxon>
    </lineage>
</organism>
<gene>
    <name evidence="2" type="ORF">EKH77_06530</name>
</gene>
<keyword evidence="1" id="KW-1133">Transmembrane helix</keyword>
<dbReference type="InterPro" id="IPR018681">
    <property type="entry name" value="DUF2165_transmembrane"/>
</dbReference>
<sequence length="180" mass="19686">MHDPMTAERTLPVAATALTATIAVYITLVAFGNVTDFGTNQEFVRHVLAMDTTFQDRDLMWRAVTDATLQNIAYVTIIVWETLAALVLLAATGLWVRGLRRGGVAAQGFAPARRATTLGLLMLMLLFGLGFIAIGGEWFAMWQSTKWNGLQAATRIFSLAGIVLLLIHLPSPQWRAERAG</sequence>
<protein>
    <submittedName>
        <fullName evidence="2">DUF2165 domain-containing protein</fullName>
    </submittedName>
</protein>
<keyword evidence="1" id="KW-0472">Membrane</keyword>
<reference evidence="2 3" key="1">
    <citation type="submission" date="2018-12" db="EMBL/GenBank/DDBJ databases">
        <title>The whole draft genome of Streptomyce luteoverticillatus CGMCC 15060.</title>
        <authorList>
            <person name="Feng Z."/>
            <person name="Chen G."/>
            <person name="Zhang J."/>
            <person name="Zhu H."/>
            <person name="Yu X."/>
            <person name="Zhang W."/>
            <person name="Zhang X."/>
        </authorList>
    </citation>
    <scope>NUCLEOTIDE SEQUENCE [LARGE SCALE GENOMIC DNA]</scope>
    <source>
        <strain evidence="2 3">CGMCC 15060</strain>
    </source>
</reference>
<proteinExistence type="predicted"/>
<dbReference type="AlphaFoldDB" id="A0A3Q9FSS3"/>